<reference evidence="6 8" key="2">
    <citation type="journal article" date="2018" name="Plant J.">
        <title>The Physcomitrella patens chromosome-scale assembly reveals moss genome structure and evolution.</title>
        <authorList>
            <person name="Lang D."/>
            <person name="Ullrich K.K."/>
            <person name="Murat F."/>
            <person name="Fuchs J."/>
            <person name="Jenkins J."/>
            <person name="Haas F.B."/>
            <person name="Piednoel M."/>
            <person name="Gundlach H."/>
            <person name="Van Bel M."/>
            <person name="Meyberg R."/>
            <person name="Vives C."/>
            <person name="Morata J."/>
            <person name="Symeonidi A."/>
            <person name="Hiss M."/>
            <person name="Muchero W."/>
            <person name="Kamisugi Y."/>
            <person name="Saleh O."/>
            <person name="Blanc G."/>
            <person name="Decker E.L."/>
            <person name="van Gessel N."/>
            <person name="Grimwood J."/>
            <person name="Hayes R.D."/>
            <person name="Graham S.W."/>
            <person name="Gunter L.E."/>
            <person name="McDaniel S.F."/>
            <person name="Hoernstein S.N.W."/>
            <person name="Larsson A."/>
            <person name="Li F.W."/>
            <person name="Perroud P.F."/>
            <person name="Phillips J."/>
            <person name="Ranjan P."/>
            <person name="Rokshar D.S."/>
            <person name="Rothfels C.J."/>
            <person name="Schneider L."/>
            <person name="Shu S."/>
            <person name="Stevenson D.W."/>
            <person name="Thummler F."/>
            <person name="Tillich M."/>
            <person name="Villarreal Aguilar J.C."/>
            <person name="Widiez T."/>
            <person name="Wong G.K."/>
            <person name="Wymore A."/>
            <person name="Zhang Y."/>
            <person name="Zimmer A.D."/>
            <person name="Quatrano R.S."/>
            <person name="Mayer K.F.X."/>
            <person name="Goodstein D."/>
            <person name="Casacuberta J.M."/>
            <person name="Vandepoele K."/>
            <person name="Reski R."/>
            <person name="Cuming A.C."/>
            <person name="Tuskan G.A."/>
            <person name="Maumus F."/>
            <person name="Salse J."/>
            <person name="Schmutz J."/>
            <person name="Rensing S.A."/>
        </authorList>
    </citation>
    <scope>NUCLEOTIDE SEQUENCE [LARGE SCALE GENOMIC DNA]</scope>
    <source>
        <strain evidence="7 8">cv. Gransden 2004</strain>
    </source>
</reference>
<sequence length="191" mass="20796">MSQLWSCPTRISLFRSIRRIAASPSLSFNEVPRGFRFYAAAASESDDETEARSPPTEKVQRLAEDISKLSLLEVSDLTTLLRRKLGLPEGMGMMSMGMMPGMQMGGASVAPAAVEEAKAEKTAFDVKLEKFDAGSKIKIIKEVRTFTNLGLKEAKELVEKAPIVLKSGVGKEEAEQIVEKLKSVGATALME</sequence>
<dbReference type="Gene3D" id="1.20.5.710">
    <property type="entry name" value="Single helix bin"/>
    <property type="match status" value="1"/>
</dbReference>
<dbReference type="SUPFAM" id="SSF54736">
    <property type="entry name" value="ClpS-like"/>
    <property type="match status" value="1"/>
</dbReference>
<feature type="domain" description="Large ribosomal subunit protein bL12 C-terminal" evidence="4">
    <location>
        <begin position="124"/>
        <end position="188"/>
    </location>
</feature>
<evidence type="ECO:0000259" key="5">
    <source>
        <dbReference type="Pfam" id="PF16320"/>
    </source>
</evidence>
<dbReference type="GO" id="GO:0006412">
    <property type="term" value="P:translation"/>
    <property type="evidence" value="ECO:0000318"/>
    <property type="project" value="GO_Central"/>
</dbReference>
<dbReference type="Pfam" id="PF16320">
    <property type="entry name" value="Ribosomal_L12_N"/>
    <property type="match status" value="1"/>
</dbReference>
<dbReference type="OrthoDB" id="250175at2759"/>
<evidence type="ECO:0000313" key="8">
    <source>
        <dbReference type="Proteomes" id="UP000006727"/>
    </source>
</evidence>
<dbReference type="PaxDb" id="3218-PP1S254_28V6.1"/>
<dbReference type="InterPro" id="IPR000206">
    <property type="entry name" value="Ribosomal_bL12"/>
</dbReference>
<dbReference type="EnsemblPlants" id="Pp3c19_21200V3.2">
    <property type="protein sequence ID" value="PAC:32939382.CDS.1"/>
    <property type="gene ID" value="Pp3c19_21200"/>
</dbReference>
<dbReference type="GO" id="GO:0005737">
    <property type="term" value="C:cytoplasm"/>
    <property type="evidence" value="ECO:0007669"/>
    <property type="project" value="UniProtKB-ARBA"/>
</dbReference>
<evidence type="ECO:0000313" key="6">
    <source>
        <dbReference type="EMBL" id="PNR34587.1"/>
    </source>
</evidence>
<evidence type="ECO:0000313" key="7">
    <source>
        <dbReference type="EnsemblPlants" id="PAC:32939381.CDS.1"/>
    </source>
</evidence>
<dbReference type="Gramene" id="Pp3c19_21200V3.2">
    <property type="protein sequence ID" value="PAC:32939382.CDS.1"/>
    <property type="gene ID" value="Pp3c19_21200"/>
</dbReference>
<dbReference type="PANTHER" id="PTHR45987:SF4">
    <property type="entry name" value="LARGE RIBOSOMAL SUBUNIT PROTEIN BL12M"/>
    <property type="match status" value="1"/>
</dbReference>
<dbReference type="EnsemblPlants" id="Pp3c19_21200V3.1">
    <property type="protein sequence ID" value="PAC:32939381.CDS.1"/>
    <property type="gene ID" value="Pp3c19_21200"/>
</dbReference>
<name>A0A2K1IZ84_PHYPA</name>
<dbReference type="InterPro" id="IPR036235">
    <property type="entry name" value="Ribosomal_bL12_oligo_N_sf"/>
</dbReference>
<dbReference type="Pfam" id="PF00542">
    <property type="entry name" value="Ribosomal_L12"/>
    <property type="match status" value="1"/>
</dbReference>
<dbReference type="GO" id="GO:0003735">
    <property type="term" value="F:structural constituent of ribosome"/>
    <property type="evidence" value="ECO:0000318"/>
    <property type="project" value="GO_Central"/>
</dbReference>
<dbReference type="Proteomes" id="UP000006727">
    <property type="component" value="Chromosome 19"/>
</dbReference>
<keyword evidence="2" id="KW-0689">Ribosomal protein</keyword>
<feature type="domain" description="Large ribosomal subunit protein bL12 oligomerization" evidence="5">
    <location>
        <begin position="59"/>
        <end position="104"/>
    </location>
</feature>
<dbReference type="GO" id="GO:0003729">
    <property type="term" value="F:mRNA binding"/>
    <property type="evidence" value="ECO:0000318"/>
    <property type="project" value="GO_Central"/>
</dbReference>
<dbReference type="STRING" id="3218.A0A2K1IZ84"/>
<reference evidence="7" key="3">
    <citation type="submission" date="2020-12" db="UniProtKB">
        <authorList>
            <consortium name="EnsemblPlants"/>
        </authorList>
    </citation>
    <scope>IDENTIFICATION</scope>
</reference>
<dbReference type="Gramene" id="Pp3c19_21200V3.1">
    <property type="protein sequence ID" value="PAC:32939381.CDS.1"/>
    <property type="gene ID" value="Pp3c19_21200"/>
</dbReference>
<dbReference type="GO" id="GO:0005840">
    <property type="term" value="C:ribosome"/>
    <property type="evidence" value="ECO:0007669"/>
    <property type="project" value="UniProtKB-KW"/>
</dbReference>
<dbReference type="RefSeq" id="XP_024356476.1">
    <property type="nucleotide sequence ID" value="XM_024500708.2"/>
</dbReference>
<dbReference type="GO" id="GO:1990904">
    <property type="term" value="C:ribonucleoprotein complex"/>
    <property type="evidence" value="ECO:0007669"/>
    <property type="project" value="UniProtKB-KW"/>
</dbReference>
<dbReference type="CDD" id="cd00387">
    <property type="entry name" value="Ribosomal_L7_L12"/>
    <property type="match status" value="1"/>
</dbReference>
<keyword evidence="3" id="KW-0687">Ribonucleoprotein</keyword>
<evidence type="ECO:0000256" key="2">
    <source>
        <dbReference type="ARBA" id="ARBA00022980"/>
    </source>
</evidence>
<dbReference type="Gene3D" id="3.30.1390.10">
    <property type="match status" value="1"/>
</dbReference>
<evidence type="ECO:0000259" key="4">
    <source>
        <dbReference type="Pfam" id="PF00542"/>
    </source>
</evidence>
<dbReference type="InterPro" id="IPR014719">
    <property type="entry name" value="Ribosomal_bL12_C/ClpS-like"/>
</dbReference>
<evidence type="ECO:0000256" key="1">
    <source>
        <dbReference type="ARBA" id="ARBA00007197"/>
    </source>
</evidence>
<dbReference type="AlphaFoldDB" id="A0A2K1IZ84"/>
<dbReference type="HAMAP" id="MF_00368">
    <property type="entry name" value="Ribosomal_bL12"/>
    <property type="match status" value="1"/>
</dbReference>
<proteinExistence type="inferred from homology"/>
<organism evidence="6">
    <name type="scientific">Physcomitrium patens</name>
    <name type="common">Spreading-leaved earth moss</name>
    <name type="synonym">Physcomitrella patens</name>
    <dbReference type="NCBI Taxonomy" id="3218"/>
    <lineage>
        <taxon>Eukaryota</taxon>
        <taxon>Viridiplantae</taxon>
        <taxon>Streptophyta</taxon>
        <taxon>Embryophyta</taxon>
        <taxon>Bryophyta</taxon>
        <taxon>Bryophytina</taxon>
        <taxon>Bryopsida</taxon>
        <taxon>Funariidae</taxon>
        <taxon>Funariales</taxon>
        <taxon>Funariaceae</taxon>
        <taxon>Physcomitrium</taxon>
    </lineage>
</organism>
<dbReference type="InterPro" id="IPR013823">
    <property type="entry name" value="Ribosomal_bL12_C"/>
</dbReference>
<gene>
    <name evidence="7" type="primary">LOC112272690</name>
    <name evidence="6" type="ORF">PHYPA_024404</name>
</gene>
<dbReference type="GeneID" id="112272690"/>
<keyword evidence="8" id="KW-1185">Reference proteome</keyword>
<evidence type="ECO:0000256" key="3">
    <source>
        <dbReference type="ARBA" id="ARBA00023274"/>
    </source>
</evidence>
<accession>A0A2K1IZ84</accession>
<dbReference type="EMBL" id="ABEU02000019">
    <property type="protein sequence ID" value="PNR34587.1"/>
    <property type="molecule type" value="Genomic_DNA"/>
</dbReference>
<dbReference type="InterPro" id="IPR008932">
    <property type="entry name" value="Ribosomal_bL12_oligo"/>
</dbReference>
<dbReference type="OMA" id="HARECSS"/>
<comment type="similarity">
    <text evidence="1">Belongs to the bacterial ribosomal protein bL12 family.</text>
</comment>
<dbReference type="FunFam" id="3.30.1390.10:FF:000001">
    <property type="entry name" value="50S ribosomal protein L7/L12"/>
    <property type="match status" value="1"/>
</dbReference>
<protein>
    <recommendedName>
        <fullName evidence="9">Ribosomal protein L7/L12 C-terminal domain-containing protein</fullName>
    </recommendedName>
</protein>
<dbReference type="PANTHER" id="PTHR45987">
    <property type="entry name" value="39S RIBOSOMAL PROTEIN L12"/>
    <property type="match status" value="1"/>
</dbReference>
<reference evidence="6 8" key="1">
    <citation type="journal article" date="2008" name="Science">
        <title>The Physcomitrella genome reveals evolutionary insights into the conquest of land by plants.</title>
        <authorList>
            <person name="Rensing S."/>
            <person name="Lang D."/>
            <person name="Zimmer A."/>
            <person name="Terry A."/>
            <person name="Salamov A."/>
            <person name="Shapiro H."/>
            <person name="Nishiyama T."/>
            <person name="Perroud P.-F."/>
            <person name="Lindquist E."/>
            <person name="Kamisugi Y."/>
            <person name="Tanahashi T."/>
            <person name="Sakakibara K."/>
            <person name="Fujita T."/>
            <person name="Oishi K."/>
            <person name="Shin-I T."/>
            <person name="Kuroki Y."/>
            <person name="Toyoda A."/>
            <person name="Suzuki Y."/>
            <person name="Hashimoto A."/>
            <person name="Yamaguchi K."/>
            <person name="Sugano A."/>
            <person name="Kohara Y."/>
            <person name="Fujiyama A."/>
            <person name="Anterola A."/>
            <person name="Aoki S."/>
            <person name="Ashton N."/>
            <person name="Barbazuk W.B."/>
            <person name="Barker E."/>
            <person name="Bennetzen J."/>
            <person name="Bezanilla M."/>
            <person name="Blankenship R."/>
            <person name="Cho S.H."/>
            <person name="Dutcher S."/>
            <person name="Estelle M."/>
            <person name="Fawcett J.A."/>
            <person name="Gundlach H."/>
            <person name="Hanada K."/>
            <person name="Heyl A."/>
            <person name="Hicks K.A."/>
            <person name="Hugh J."/>
            <person name="Lohr M."/>
            <person name="Mayer K."/>
            <person name="Melkozernov A."/>
            <person name="Murata T."/>
            <person name="Nelson D."/>
            <person name="Pils B."/>
            <person name="Prigge M."/>
            <person name="Reiss B."/>
            <person name="Renner T."/>
            <person name="Rombauts S."/>
            <person name="Rushton P."/>
            <person name="Sanderfoot A."/>
            <person name="Schween G."/>
            <person name="Shiu S.-H."/>
            <person name="Stueber K."/>
            <person name="Theodoulou F.L."/>
            <person name="Tu H."/>
            <person name="Van de Peer Y."/>
            <person name="Verrier P.J."/>
            <person name="Waters E."/>
            <person name="Wood A."/>
            <person name="Yang L."/>
            <person name="Cove D."/>
            <person name="Cuming A."/>
            <person name="Hasebe M."/>
            <person name="Lucas S."/>
            <person name="Mishler D.B."/>
            <person name="Reski R."/>
            <person name="Grigoriev I."/>
            <person name="Quatrano R.S."/>
            <person name="Boore J.L."/>
        </authorList>
    </citation>
    <scope>NUCLEOTIDE SEQUENCE [LARGE SCALE GENOMIC DNA]</scope>
    <source>
        <strain evidence="7 8">cv. Gransden 2004</strain>
    </source>
</reference>
<dbReference type="SUPFAM" id="SSF48300">
    <property type="entry name" value="Ribosomal protein L7/12, oligomerisation (N-terminal) domain"/>
    <property type="match status" value="1"/>
</dbReference>
<evidence type="ECO:0008006" key="9">
    <source>
        <dbReference type="Google" id="ProtNLM"/>
    </source>
</evidence>